<proteinExistence type="predicted"/>
<dbReference type="OrthoDB" id="942224at2"/>
<organism evidence="1 2">
    <name type="scientific">Runella aurantiaca</name>
    <dbReference type="NCBI Taxonomy" id="2282308"/>
    <lineage>
        <taxon>Bacteria</taxon>
        <taxon>Pseudomonadati</taxon>
        <taxon>Bacteroidota</taxon>
        <taxon>Cytophagia</taxon>
        <taxon>Cytophagales</taxon>
        <taxon>Spirosomataceae</taxon>
        <taxon>Runella</taxon>
    </lineage>
</organism>
<accession>A0A369IKS8</accession>
<reference evidence="1 2" key="1">
    <citation type="submission" date="2018-07" db="EMBL/GenBank/DDBJ databases">
        <title>Genome analysis of Runella aurantiaca.</title>
        <authorList>
            <person name="Yang X."/>
        </authorList>
    </citation>
    <scope>NUCLEOTIDE SEQUENCE [LARGE SCALE GENOMIC DNA]</scope>
    <source>
        <strain evidence="1 2">YX9</strain>
    </source>
</reference>
<protein>
    <submittedName>
        <fullName evidence="1">Uncharacterized protein</fullName>
    </submittedName>
</protein>
<name>A0A369IKS8_9BACT</name>
<dbReference type="EMBL" id="QPIW01000001">
    <property type="protein sequence ID" value="RDB07844.1"/>
    <property type="molecule type" value="Genomic_DNA"/>
</dbReference>
<gene>
    <name evidence="1" type="ORF">DVG78_01975</name>
</gene>
<dbReference type="RefSeq" id="WP_114459379.1">
    <property type="nucleotide sequence ID" value="NZ_QPIW01000001.1"/>
</dbReference>
<sequence>MNRREQTIKTVFGGNEGRFEEAYEAAAQEAIQQAVSWKDIDLSAKVLPDLETQTKDLIEGYLGYLPHPSAGLRYEPYLRALLLRHQQGGLSEEEFRLQAEEHIKLIRNADVAPYRDPIYSPSQYDHYRETFVPYGQRVKDRLARFLGYEPQLEHSLVIELWLRNMLSMDTIQWPNCLTVVDYKALTIIRYREILLTQGQAAADASPFFKQFS</sequence>
<dbReference type="Proteomes" id="UP000253141">
    <property type="component" value="Unassembled WGS sequence"/>
</dbReference>
<dbReference type="AlphaFoldDB" id="A0A369IKS8"/>
<evidence type="ECO:0000313" key="1">
    <source>
        <dbReference type="EMBL" id="RDB07844.1"/>
    </source>
</evidence>
<keyword evidence="2" id="KW-1185">Reference proteome</keyword>
<evidence type="ECO:0000313" key="2">
    <source>
        <dbReference type="Proteomes" id="UP000253141"/>
    </source>
</evidence>
<comment type="caution">
    <text evidence="1">The sequence shown here is derived from an EMBL/GenBank/DDBJ whole genome shotgun (WGS) entry which is preliminary data.</text>
</comment>